<feature type="compositionally biased region" description="Low complexity" evidence="1">
    <location>
        <begin position="91"/>
        <end position="102"/>
    </location>
</feature>
<keyword evidence="2" id="KW-0808">Transferase</keyword>
<feature type="region of interest" description="Disordered" evidence="1">
    <location>
        <begin position="1"/>
        <end position="116"/>
    </location>
</feature>
<evidence type="ECO:0000256" key="1">
    <source>
        <dbReference type="SAM" id="MobiDB-lite"/>
    </source>
</evidence>
<accession>A0A6J4M9D7</accession>
<keyword evidence="2" id="KW-0456">Lyase</keyword>
<feature type="compositionally biased region" description="Basic and acidic residues" evidence="1">
    <location>
        <begin position="48"/>
        <end position="61"/>
    </location>
</feature>
<dbReference type="GO" id="GO:0008836">
    <property type="term" value="F:diaminopimelate decarboxylase activity"/>
    <property type="evidence" value="ECO:0007669"/>
    <property type="project" value="UniProtKB-EC"/>
</dbReference>
<reference evidence="2" key="1">
    <citation type="submission" date="2020-02" db="EMBL/GenBank/DDBJ databases">
        <authorList>
            <person name="Meier V. D."/>
        </authorList>
    </citation>
    <scope>NUCLEOTIDE SEQUENCE</scope>
    <source>
        <strain evidence="2">AVDCRST_MAG71</strain>
    </source>
</reference>
<dbReference type="EC" id="2.7.2.4" evidence="2"/>
<dbReference type="EMBL" id="CADCUA010000684">
    <property type="protein sequence ID" value="CAA9353277.1"/>
    <property type="molecule type" value="Genomic_DNA"/>
</dbReference>
<organism evidence="2">
    <name type="scientific">uncultured Lysobacter sp</name>
    <dbReference type="NCBI Taxonomy" id="271060"/>
    <lineage>
        <taxon>Bacteria</taxon>
        <taxon>Pseudomonadati</taxon>
        <taxon>Pseudomonadota</taxon>
        <taxon>Gammaproteobacteria</taxon>
        <taxon>Lysobacterales</taxon>
        <taxon>Lysobacteraceae</taxon>
        <taxon>Lysobacter</taxon>
        <taxon>environmental samples</taxon>
    </lineage>
</organism>
<dbReference type="EC" id="4.1.1.20" evidence="2"/>
<name>A0A6J4M9D7_9GAMM</name>
<dbReference type="GO" id="GO:0004072">
    <property type="term" value="F:aspartate kinase activity"/>
    <property type="evidence" value="ECO:0007669"/>
    <property type="project" value="UniProtKB-EC"/>
</dbReference>
<feature type="compositionally biased region" description="Basic residues" evidence="1">
    <location>
        <begin position="22"/>
        <end position="42"/>
    </location>
</feature>
<sequence length="116" mass="12934">ASESLGRTQVRRHVRVTPQPLGHHRTHRRQTHGRGRCPRARRGVGTVGRDERAAGDREWRRGRNARAGAHRAASRVLHRTRSRSRRRARRTPAGASGAGTRRSCIDTRAGLAGRST</sequence>
<feature type="compositionally biased region" description="Basic residues" evidence="1">
    <location>
        <begin position="62"/>
        <end position="90"/>
    </location>
</feature>
<gene>
    <name evidence="2" type="ORF">AVDCRST_MAG71-2883</name>
</gene>
<evidence type="ECO:0000313" key="2">
    <source>
        <dbReference type="EMBL" id="CAA9353277.1"/>
    </source>
</evidence>
<feature type="non-terminal residue" evidence="2">
    <location>
        <position position="116"/>
    </location>
</feature>
<keyword evidence="2" id="KW-0418">Kinase</keyword>
<dbReference type="AlphaFoldDB" id="A0A6J4M9D7"/>
<protein>
    <submittedName>
        <fullName evidence="2">Aspartokinase / Diaminopimelate decarboxylase</fullName>
        <ecNumber evidence="2">2.7.2.4</ecNumber>
        <ecNumber evidence="2">4.1.1.20</ecNumber>
    </submittedName>
</protein>
<proteinExistence type="predicted"/>
<feature type="non-terminal residue" evidence="2">
    <location>
        <position position="1"/>
    </location>
</feature>